<evidence type="ECO:0000259" key="5">
    <source>
        <dbReference type="Pfam" id="PF00005"/>
    </source>
</evidence>
<keyword evidence="3" id="KW-0547">Nucleotide-binding</keyword>
<dbReference type="GO" id="GO:0016887">
    <property type="term" value="F:ATP hydrolysis activity"/>
    <property type="evidence" value="ECO:0007669"/>
    <property type="project" value="InterPro"/>
</dbReference>
<dbReference type="AlphaFoldDB" id="A0A382FIQ3"/>
<evidence type="ECO:0000256" key="3">
    <source>
        <dbReference type="ARBA" id="ARBA00022741"/>
    </source>
</evidence>
<organism evidence="6">
    <name type="scientific">marine metagenome</name>
    <dbReference type="NCBI Taxonomy" id="408172"/>
    <lineage>
        <taxon>unclassified sequences</taxon>
        <taxon>metagenomes</taxon>
        <taxon>ecological metagenomes</taxon>
    </lineage>
</organism>
<proteinExistence type="predicted"/>
<accession>A0A382FIQ3</accession>
<dbReference type="Pfam" id="PF00005">
    <property type="entry name" value="ABC_tran"/>
    <property type="match status" value="1"/>
</dbReference>
<dbReference type="InterPro" id="IPR027417">
    <property type="entry name" value="P-loop_NTPase"/>
</dbReference>
<evidence type="ECO:0000256" key="4">
    <source>
        <dbReference type="ARBA" id="ARBA00022840"/>
    </source>
</evidence>
<dbReference type="Gene3D" id="3.40.50.300">
    <property type="entry name" value="P-loop containing nucleotide triphosphate hydrolases"/>
    <property type="match status" value="1"/>
</dbReference>
<keyword evidence="1" id="KW-0813">Transport</keyword>
<dbReference type="GO" id="GO:0005524">
    <property type="term" value="F:ATP binding"/>
    <property type="evidence" value="ECO:0007669"/>
    <property type="project" value="UniProtKB-KW"/>
</dbReference>
<feature type="non-terminal residue" evidence="6">
    <location>
        <position position="121"/>
    </location>
</feature>
<feature type="domain" description="ABC transporter" evidence="5">
    <location>
        <begin position="27"/>
        <end position="75"/>
    </location>
</feature>
<name>A0A382FIQ3_9ZZZZ</name>
<dbReference type="SUPFAM" id="SSF52540">
    <property type="entry name" value="P-loop containing nucleoside triphosphate hydrolases"/>
    <property type="match status" value="1"/>
</dbReference>
<evidence type="ECO:0000256" key="1">
    <source>
        <dbReference type="ARBA" id="ARBA00022448"/>
    </source>
</evidence>
<dbReference type="PANTHER" id="PTHR43790:SF9">
    <property type="entry name" value="GALACTOFURANOSE TRANSPORTER ATP-BINDING PROTEIN YTFR"/>
    <property type="match status" value="1"/>
</dbReference>
<protein>
    <recommendedName>
        <fullName evidence="5">ABC transporter domain-containing protein</fullName>
    </recommendedName>
</protein>
<dbReference type="PANTHER" id="PTHR43790">
    <property type="entry name" value="CARBOHYDRATE TRANSPORT ATP-BINDING PROTEIN MG119-RELATED"/>
    <property type="match status" value="1"/>
</dbReference>
<reference evidence="6" key="1">
    <citation type="submission" date="2018-05" db="EMBL/GenBank/DDBJ databases">
        <authorList>
            <person name="Lanie J.A."/>
            <person name="Ng W.-L."/>
            <person name="Kazmierczak K.M."/>
            <person name="Andrzejewski T.M."/>
            <person name="Davidsen T.M."/>
            <person name="Wayne K.J."/>
            <person name="Tettelin H."/>
            <person name="Glass J.I."/>
            <person name="Rusch D."/>
            <person name="Podicherti R."/>
            <person name="Tsui H.-C.T."/>
            <person name="Winkler M.E."/>
        </authorList>
    </citation>
    <scope>NUCLEOTIDE SEQUENCE</scope>
</reference>
<gene>
    <name evidence="6" type="ORF">METZ01_LOCUS214871</name>
</gene>
<dbReference type="InterPro" id="IPR050107">
    <property type="entry name" value="ABC_carbohydrate_import_ATPase"/>
</dbReference>
<sequence length="121" mass="13509">MAQTKRLIFKVTDLEKSFGSYKALKVNKLEIHPGTIYGVIGTVGSGKSTLLNILSGVDQQSSGVVLYDDQPYERNWLGRIVAHDEVFYSRHPEIHGSGQTVSSYVAGKFGKKKNVIENRYF</sequence>
<dbReference type="EMBL" id="UINC01049803">
    <property type="protein sequence ID" value="SVB62017.1"/>
    <property type="molecule type" value="Genomic_DNA"/>
</dbReference>
<evidence type="ECO:0000313" key="6">
    <source>
        <dbReference type="EMBL" id="SVB62017.1"/>
    </source>
</evidence>
<keyword evidence="4" id="KW-0067">ATP-binding</keyword>
<dbReference type="InterPro" id="IPR003439">
    <property type="entry name" value="ABC_transporter-like_ATP-bd"/>
</dbReference>
<evidence type="ECO:0000256" key="2">
    <source>
        <dbReference type="ARBA" id="ARBA00022737"/>
    </source>
</evidence>
<keyword evidence="2" id="KW-0677">Repeat</keyword>